<feature type="compositionally biased region" description="Pro residues" evidence="1">
    <location>
        <begin position="609"/>
        <end position="619"/>
    </location>
</feature>
<dbReference type="Pfam" id="PF13524">
    <property type="entry name" value="Glyco_trans_1_2"/>
    <property type="match status" value="1"/>
</dbReference>
<reference evidence="3 4" key="1">
    <citation type="journal article" date="2016" name="Int. J. Syst. Evol. Microbiol.">
        <title>Pseudaminobacter manganicus sp. nov., isolated from sludge of a manganese mine.</title>
        <authorList>
            <person name="Li J."/>
            <person name="Huang J."/>
            <person name="Liao S."/>
            <person name="Wang G."/>
        </authorList>
    </citation>
    <scope>NUCLEOTIDE SEQUENCE [LARGE SCALE GENOMIC DNA]</scope>
    <source>
        <strain evidence="3 4">JH-7</strain>
    </source>
</reference>
<evidence type="ECO:0000256" key="1">
    <source>
        <dbReference type="SAM" id="MobiDB-lite"/>
    </source>
</evidence>
<dbReference type="Gene3D" id="1.25.40.10">
    <property type="entry name" value="Tetratricopeptide repeat domain"/>
    <property type="match status" value="1"/>
</dbReference>
<gene>
    <name evidence="3" type="ORF">BFN67_18765</name>
</gene>
<dbReference type="OrthoDB" id="7905197at2"/>
<dbReference type="SUPFAM" id="SSF48452">
    <property type="entry name" value="TPR-like"/>
    <property type="match status" value="1"/>
</dbReference>
<protein>
    <recommendedName>
        <fullName evidence="2">Spore protein YkvP/CgeB glycosyl transferase-like domain-containing protein</fullName>
    </recommendedName>
</protein>
<dbReference type="InterPro" id="IPR055259">
    <property type="entry name" value="YkvP/CgeB_Glyco_trans-like"/>
</dbReference>
<organism evidence="3 4">
    <name type="scientific">Manganibacter manganicus</name>
    <dbReference type="NCBI Taxonomy" id="1873176"/>
    <lineage>
        <taxon>Bacteria</taxon>
        <taxon>Pseudomonadati</taxon>
        <taxon>Pseudomonadota</taxon>
        <taxon>Alphaproteobacteria</taxon>
        <taxon>Hyphomicrobiales</taxon>
        <taxon>Phyllobacteriaceae</taxon>
        <taxon>Manganibacter</taxon>
    </lineage>
</organism>
<sequence>MNARSKPKLVFFQWDHSPNADASGYLLLHMQQQVKCLETHFDVVVVSHDCDYAEICDRHEPDLALFEAGYRSHGSRRLKIGNTGANPAIPRLGLHNADAWCDRRAGFLSDMEQWGIETCFSIGTLTPHYMPELGPNLFVWPNFIDPDVFRDYGQHKVVPVTLTGQVYGLYPWRQSVFPLIRDRYPCLVSPQYDYASAHAAHLLSGEAYARALNASLVVPTCGTFAGEVVRKHFEIPATGACLLTERTPALDAAGFVDMENCVFADHRNVGQVLDHLFANPRELSRISEAGHALVHGRHTLRHRPQIHQWFMLQSQLRPDEKIVQNGPFGDLVKAEKSAPESARIIVDAPDRALLEEAETLLAHGNPEEAGRNYASCLDYVSYLPEARFGLALCALHMGEADRACRLLAELIETTTVDYGAADPDPVEWSYFLLALACRGDAARALRLLHFYPRLSHRELRRAQAVLEVRGGARPDTAIGANRKSIHRLCQRSDPEWFAWFADILERCGQVRLAGEMRGEAGPAGRRGARRVGGAMPVHAGFGRMAAGLLTAGRMPNIPAMREFRYFRHLARNLIAPAYRRRLRKVRDAVLASHERLSGRAGHRRAMPNRPAPTPPDIRP</sequence>
<keyword evidence="4" id="KW-1185">Reference proteome</keyword>
<name>A0A1V8RQ57_9HYPH</name>
<dbReference type="AlphaFoldDB" id="A0A1V8RQ57"/>
<dbReference type="Proteomes" id="UP000191905">
    <property type="component" value="Unassembled WGS sequence"/>
</dbReference>
<evidence type="ECO:0000259" key="2">
    <source>
        <dbReference type="Pfam" id="PF13524"/>
    </source>
</evidence>
<dbReference type="EMBL" id="MDET01000017">
    <property type="protein sequence ID" value="OQM75332.1"/>
    <property type="molecule type" value="Genomic_DNA"/>
</dbReference>
<proteinExistence type="predicted"/>
<evidence type="ECO:0000313" key="4">
    <source>
        <dbReference type="Proteomes" id="UP000191905"/>
    </source>
</evidence>
<feature type="domain" description="Spore protein YkvP/CgeB glycosyl transferase-like" evidence="2">
    <location>
        <begin position="191"/>
        <end position="303"/>
    </location>
</feature>
<dbReference type="STRING" id="1873176.BFN67_18765"/>
<feature type="region of interest" description="Disordered" evidence="1">
    <location>
        <begin position="593"/>
        <end position="619"/>
    </location>
</feature>
<dbReference type="RefSeq" id="WP_080919877.1">
    <property type="nucleotide sequence ID" value="NZ_MDET01000017.1"/>
</dbReference>
<comment type="caution">
    <text evidence="3">The sequence shown here is derived from an EMBL/GenBank/DDBJ whole genome shotgun (WGS) entry which is preliminary data.</text>
</comment>
<accession>A0A1V8RQ57</accession>
<evidence type="ECO:0000313" key="3">
    <source>
        <dbReference type="EMBL" id="OQM75332.1"/>
    </source>
</evidence>
<dbReference type="InterPro" id="IPR011990">
    <property type="entry name" value="TPR-like_helical_dom_sf"/>
</dbReference>